<reference evidence="1 2" key="1">
    <citation type="submission" date="2024-08" db="EMBL/GenBank/DDBJ databases">
        <authorList>
            <person name="Feng Z."/>
            <person name="Ronholm J."/>
        </authorList>
    </citation>
    <scope>NUCLEOTIDE SEQUENCE [LARGE SCALE GENOMIC DNA]</scope>
    <source>
        <strain evidence="1 2">4-AB0-8</strain>
    </source>
</reference>
<evidence type="ECO:0000313" key="1">
    <source>
        <dbReference type="EMBL" id="MEZ2740866.1"/>
    </source>
</evidence>
<dbReference type="RefSeq" id="WP_370894027.1">
    <property type="nucleotide sequence ID" value="NZ_JBGJLR010000023.1"/>
</dbReference>
<dbReference type="Proteomes" id="UP001567350">
    <property type="component" value="Unassembled WGS sequence"/>
</dbReference>
<keyword evidence="2" id="KW-1185">Reference proteome</keyword>
<comment type="caution">
    <text evidence="1">The sequence shown here is derived from an EMBL/GenBank/DDBJ whole genome shotgun (WGS) entry which is preliminary data.</text>
</comment>
<organism evidence="1 2">
    <name type="scientific">Comamonas jiangduensis</name>
    <dbReference type="NCBI Taxonomy" id="1194168"/>
    <lineage>
        <taxon>Bacteria</taxon>
        <taxon>Pseudomonadati</taxon>
        <taxon>Pseudomonadota</taxon>
        <taxon>Betaproteobacteria</taxon>
        <taxon>Burkholderiales</taxon>
        <taxon>Comamonadaceae</taxon>
        <taxon>Comamonas</taxon>
    </lineage>
</organism>
<protein>
    <recommendedName>
        <fullName evidence="3">GpW protein</fullName>
    </recommendedName>
</protein>
<sequence length="75" mass="8185">MGIYSHLTTEQLQAKRDTYLAALEARLTLPTTASGEGRSVQFAQAPADIERQLRAVNEELARRSGGPTRGPIYLA</sequence>
<gene>
    <name evidence="1" type="ORF">ACBP88_15680</name>
</gene>
<accession>A0ABV4IGA9</accession>
<name>A0ABV4IGA9_9BURK</name>
<evidence type="ECO:0000313" key="2">
    <source>
        <dbReference type="Proteomes" id="UP001567350"/>
    </source>
</evidence>
<proteinExistence type="predicted"/>
<evidence type="ECO:0008006" key="3">
    <source>
        <dbReference type="Google" id="ProtNLM"/>
    </source>
</evidence>
<dbReference type="EMBL" id="JBGJLR010000023">
    <property type="protein sequence ID" value="MEZ2740866.1"/>
    <property type="molecule type" value="Genomic_DNA"/>
</dbReference>